<protein>
    <submittedName>
        <fullName evidence="2">Uncharacterized protein</fullName>
    </submittedName>
</protein>
<reference evidence="3" key="1">
    <citation type="journal article" date="2011" name="PLoS Genet.">
        <title>Genomic analysis of the necrotrophic fungal pathogens Sclerotinia sclerotiorum and Botrytis cinerea.</title>
        <authorList>
            <person name="Amselem J."/>
            <person name="Cuomo C.A."/>
            <person name="van Kan J.A."/>
            <person name="Viaud M."/>
            <person name="Benito E.P."/>
            <person name="Couloux A."/>
            <person name="Coutinho P.M."/>
            <person name="de Vries R.P."/>
            <person name="Dyer P.S."/>
            <person name="Fillinger S."/>
            <person name="Fournier E."/>
            <person name="Gout L."/>
            <person name="Hahn M."/>
            <person name="Kohn L."/>
            <person name="Lapalu N."/>
            <person name="Plummer K.M."/>
            <person name="Pradier J.M."/>
            <person name="Quevillon E."/>
            <person name="Sharon A."/>
            <person name="Simon A."/>
            <person name="ten Have A."/>
            <person name="Tudzynski B."/>
            <person name="Tudzynski P."/>
            <person name="Wincker P."/>
            <person name="Andrew M."/>
            <person name="Anthouard V."/>
            <person name="Beever R.E."/>
            <person name="Beffa R."/>
            <person name="Benoit I."/>
            <person name="Bouzid O."/>
            <person name="Brault B."/>
            <person name="Chen Z."/>
            <person name="Choquer M."/>
            <person name="Collemare J."/>
            <person name="Cotton P."/>
            <person name="Danchin E.G."/>
            <person name="Da Silva C."/>
            <person name="Gautier A."/>
            <person name="Giraud C."/>
            <person name="Giraud T."/>
            <person name="Gonzalez C."/>
            <person name="Grossetete S."/>
            <person name="Guldener U."/>
            <person name="Henrissat B."/>
            <person name="Howlett B.J."/>
            <person name="Kodira C."/>
            <person name="Kretschmer M."/>
            <person name="Lappartient A."/>
            <person name="Leroch M."/>
            <person name="Levis C."/>
            <person name="Mauceli E."/>
            <person name="Neuveglise C."/>
            <person name="Oeser B."/>
            <person name="Pearson M."/>
            <person name="Poulain J."/>
            <person name="Poussereau N."/>
            <person name="Quesneville H."/>
            <person name="Rascle C."/>
            <person name="Schumacher J."/>
            <person name="Segurens B."/>
            <person name="Sexton A."/>
            <person name="Silva E."/>
            <person name="Sirven C."/>
            <person name="Soanes D.M."/>
            <person name="Talbot N.J."/>
            <person name="Templeton M."/>
            <person name="Yandava C."/>
            <person name="Yarden O."/>
            <person name="Zeng Q."/>
            <person name="Rollins J.A."/>
            <person name="Lebrun M.H."/>
            <person name="Dickman M."/>
        </authorList>
    </citation>
    <scope>NUCLEOTIDE SEQUENCE [LARGE SCALE GENOMIC DNA]</scope>
    <source>
        <strain evidence="3">T4</strain>
    </source>
</reference>
<evidence type="ECO:0000313" key="2">
    <source>
        <dbReference type="EMBL" id="CCD42351.1"/>
    </source>
</evidence>
<name>G2XN95_BOTF4</name>
<dbReference type="Proteomes" id="UP000008177">
    <property type="component" value="Unplaced contigs"/>
</dbReference>
<dbReference type="AlphaFoldDB" id="G2XN95"/>
<accession>G2XN95</accession>
<organism evidence="2 3">
    <name type="scientific">Botryotinia fuckeliana (strain T4)</name>
    <name type="common">Noble rot fungus</name>
    <name type="synonym">Botrytis cinerea</name>
    <dbReference type="NCBI Taxonomy" id="999810"/>
    <lineage>
        <taxon>Eukaryota</taxon>
        <taxon>Fungi</taxon>
        <taxon>Dikarya</taxon>
        <taxon>Ascomycota</taxon>
        <taxon>Pezizomycotina</taxon>
        <taxon>Leotiomycetes</taxon>
        <taxon>Helotiales</taxon>
        <taxon>Sclerotiniaceae</taxon>
        <taxon>Botrytis</taxon>
    </lineage>
</organism>
<proteinExistence type="predicted"/>
<sequence length="63" mass="7113">MACARTRYETPGSDNGQKRTQNQWNCKGYGFFPIGQIARGIQAQDRTSAVGVSNRRFSKIMTR</sequence>
<dbReference type="HOGENOM" id="CLU_2885484_0_0_1"/>
<gene>
    <name evidence="2" type="ORF">BofuT4_uP014790.1</name>
</gene>
<feature type="region of interest" description="Disordered" evidence="1">
    <location>
        <begin position="1"/>
        <end position="22"/>
    </location>
</feature>
<evidence type="ECO:0000256" key="1">
    <source>
        <dbReference type="SAM" id="MobiDB-lite"/>
    </source>
</evidence>
<evidence type="ECO:0000313" key="3">
    <source>
        <dbReference type="Proteomes" id="UP000008177"/>
    </source>
</evidence>
<feature type="compositionally biased region" description="Polar residues" evidence="1">
    <location>
        <begin position="12"/>
        <end position="22"/>
    </location>
</feature>
<dbReference type="InParanoid" id="G2XN95"/>
<dbReference type="EMBL" id="FQ790245">
    <property type="protein sequence ID" value="CCD42351.1"/>
    <property type="molecule type" value="Genomic_DNA"/>
</dbReference>